<dbReference type="Proteomes" id="UP001501231">
    <property type="component" value="Unassembled WGS sequence"/>
</dbReference>
<evidence type="ECO:0000313" key="3">
    <source>
        <dbReference type="EMBL" id="GAA2433551.1"/>
    </source>
</evidence>
<organism evidence="3 4">
    <name type="scientific">Actinomadura vinacea</name>
    <dbReference type="NCBI Taxonomy" id="115336"/>
    <lineage>
        <taxon>Bacteria</taxon>
        <taxon>Bacillati</taxon>
        <taxon>Actinomycetota</taxon>
        <taxon>Actinomycetes</taxon>
        <taxon>Streptosporangiales</taxon>
        <taxon>Thermomonosporaceae</taxon>
        <taxon>Actinomadura</taxon>
    </lineage>
</organism>
<dbReference type="RefSeq" id="WP_344592666.1">
    <property type="nucleotide sequence ID" value="NZ_BAAARW010000020.1"/>
</dbReference>
<gene>
    <name evidence="3" type="ORF">GCM10010191_54690</name>
</gene>
<dbReference type="PANTHER" id="PTHR34473">
    <property type="entry name" value="UPF0699 TRANSMEMBRANE PROTEIN YDBS"/>
    <property type="match status" value="1"/>
</dbReference>
<keyword evidence="1" id="KW-0812">Transmembrane</keyword>
<dbReference type="PANTHER" id="PTHR34473:SF3">
    <property type="entry name" value="TRANSMEMBRANE PROTEIN-RELATED"/>
    <property type="match status" value="1"/>
</dbReference>
<evidence type="ECO:0000313" key="4">
    <source>
        <dbReference type="Proteomes" id="UP001501231"/>
    </source>
</evidence>
<sequence>MTTPRSRELRPPRNPIERKAVRMWTVVSLVLTLPPVLTLALLTLLIPPARPWLAPWLAATAVISAACTLVVPRRMYAIHRWEVTGEAVYTLSGCFWRRWRVAPLSRIQTVDSLRGPFQQMFGLAGIAVTTASAAGPIRIRGLDAAAADDLLDTLTKATQRTPGDAS</sequence>
<accession>A0ABP5WU80</accession>
<dbReference type="Pfam" id="PF03703">
    <property type="entry name" value="bPH_2"/>
    <property type="match status" value="1"/>
</dbReference>
<dbReference type="EMBL" id="BAAARW010000020">
    <property type="protein sequence ID" value="GAA2433551.1"/>
    <property type="molecule type" value="Genomic_DNA"/>
</dbReference>
<feature type="transmembrane region" description="Helical" evidence="1">
    <location>
        <begin position="21"/>
        <end position="46"/>
    </location>
</feature>
<name>A0ABP5WU80_9ACTN</name>
<keyword evidence="1" id="KW-1133">Transmembrane helix</keyword>
<keyword evidence="1" id="KW-0472">Membrane</keyword>
<proteinExistence type="predicted"/>
<evidence type="ECO:0000256" key="1">
    <source>
        <dbReference type="SAM" id="Phobius"/>
    </source>
</evidence>
<protein>
    <submittedName>
        <fullName evidence="3">PH domain-containing protein</fullName>
    </submittedName>
</protein>
<feature type="transmembrane region" description="Helical" evidence="1">
    <location>
        <begin position="52"/>
        <end position="71"/>
    </location>
</feature>
<dbReference type="InterPro" id="IPR005182">
    <property type="entry name" value="YdbS-like_PH"/>
</dbReference>
<feature type="domain" description="YdbS-like PH" evidence="2">
    <location>
        <begin position="77"/>
        <end position="154"/>
    </location>
</feature>
<keyword evidence="4" id="KW-1185">Reference proteome</keyword>
<evidence type="ECO:0000259" key="2">
    <source>
        <dbReference type="Pfam" id="PF03703"/>
    </source>
</evidence>
<comment type="caution">
    <text evidence="3">The sequence shown here is derived from an EMBL/GenBank/DDBJ whole genome shotgun (WGS) entry which is preliminary data.</text>
</comment>
<reference evidence="4" key="1">
    <citation type="journal article" date="2019" name="Int. J. Syst. Evol. Microbiol.">
        <title>The Global Catalogue of Microorganisms (GCM) 10K type strain sequencing project: providing services to taxonomists for standard genome sequencing and annotation.</title>
        <authorList>
            <consortium name="The Broad Institute Genomics Platform"/>
            <consortium name="The Broad Institute Genome Sequencing Center for Infectious Disease"/>
            <person name="Wu L."/>
            <person name="Ma J."/>
        </authorList>
    </citation>
    <scope>NUCLEOTIDE SEQUENCE [LARGE SCALE GENOMIC DNA]</scope>
    <source>
        <strain evidence="4">JCM 3325</strain>
    </source>
</reference>